<proteinExistence type="predicted"/>
<sequence>MNTMPPKTAHTPEGADLLAWQALLRHETLQLVKSGTLLQLVSSPELTDLIARSIAMNKEVSELMHRQF</sequence>
<keyword evidence="2" id="KW-1185">Reference proteome</keyword>
<evidence type="ECO:0000313" key="2">
    <source>
        <dbReference type="Proteomes" id="UP000460318"/>
    </source>
</evidence>
<reference evidence="1 2" key="1">
    <citation type="submission" date="2019-12" db="EMBL/GenBank/DDBJ databases">
        <title>Paenibacillus sp. nov., an endophytic bacterium isolated from the stem of Dendrobium.</title>
        <authorList>
            <person name="Zhao R."/>
        </authorList>
    </citation>
    <scope>NUCLEOTIDE SEQUENCE [LARGE SCALE GENOMIC DNA]</scope>
    <source>
        <strain evidence="1 2">HJL G12</strain>
    </source>
</reference>
<dbReference type="Proteomes" id="UP000460318">
    <property type="component" value="Unassembled WGS sequence"/>
</dbReference>
<evidence type="ECO:0000313" key="1">
    <source>
        <dbReference type="EMBL" id="MWV43411.1"/>
    </source>
</evidence>
<accession>A0A7X3IHH9</accession>
<dbReference type="EMBL" id="WUBI01000001">
    <property type="protein sequence ID" value="MWV43411.1"/>
    <property type="molecule type" value="Genomic_DNA"/>
</dbReference>
<comment type="caution">
    <text evidence="1">The sequence shown here is derived from an EMBL/GenBank/DDBJ whole genome shotgun (WGS) entry which is preliminary data.</text>
</comment>
<organism evidence="1 2">
    <name type="scientific">Paenibacillus dendrobii</name>
    <dbReference type="NCBI Taxonomy" id="2691084"/>
    <lineage>
        <taxon>Bacteria</taxon>
        <taxon>Bacillati</taxon>
        <taxon>Bacillota</taxon>
        <taxon>Bacilli</taxon>
        <taxon>Bacillales</taxon>
        <taxon>Paenibacillaceae</taxon>
        <taxon>Paenibacillus</taxon>
    </lineage>
</organism>
<dbReference type="RefSeq" id="WP_160496920.1">
    <property type="nucleotide sequence ID" value="NZ_WUBI01000001.1"/>
</dbReference>
<dbReference type="AlphaFoldDB" id="A0A7X3IHH9"/>
<gene>
    <name evidence="1" type="ORF">GRF59_07170</name>
</gene>
<name>A0A7X3IHH9_9BACL</name>
<protein>
    <submittedName>
        <fullName evidence="1">Uncharacterized protein</fullName>
    </submittedName>
</protein>